<dbReference type="AlphaFoldDB" id="A0A015IV13"/>
<proteinExistence type="inferred from homology"/>
<dbReference type="InterPro" id="IPR013219">
    <property type="entry name" value="Ribosomal_mS33"/>
</dbReference>
<evidence type="ECO:0000313" key="8">
    <source>
        <dbReference type="EMBL" id="EXX61097.1"/>
    </source>
</evidence>
<keyword evidence="5" id="KW-0687">Ribonucleoprotein</keyword>
<dbReference type="OrthoDB" id="2257454at2759"/>
<dbReference type="GO" id="GO:0005739">
    <property type="term" value="C:mitochondrion"/>
    <property type="evidence" value="ECO:0007669"/>
    <property type="project" value="UniProtKB-SubCell"/>
</dbReference>
<dbReference type="EMBL" id="JEMT01025809">
    <property type="protein sequence ID" value="EXX61097.1"/>
    <property type="molecule type" value="Genomic_DNA"/>
</dbReference>
<dbReference type="Proteomes" id="UP000022910">
    <property type="component" value="Unassembled WGS sequence"/>
</dbReference>
<dbReference type="PANTHER" id="PTHR13362:SF2">
    <property type="entry name" value="SMALL RIBOSOMAL SUBUNIT PROTEIN MS33"/>
    <property type="match status" value="1"/>
</dbReference>
<evidence type="ECO:0000256" key="3">
    <source>
        <dbReference type="ARBA" id="ARBA00022980"/>
    </source>
</evidence>
<dbReference type="HOGENOM" id="CLU_150777_1_0_1"/>
<reference evidence="8 9" key="1">
    <citation type="submission" date="2014-02" db="EMBL/GenBank/DDBJ databases">
        <title>Single nucleus genome sequencing reveals high similarity among nuclei of an endomycorrhizal fungus.</title>
        <authorList>
            <person name="Lin K."/>
            <person name="Geurts R."/>
            <person name="Zhang Z."/>
            <person name="Limpens E."/>
            <person name="Saunders D.G."/>
            <person name="Mu D."/>
            <person name="Pang E."/>
            <person name="Cao H."/>
            <person name="Cha H."/>
            <person name="Lin T."/>
            <person name="Zhou Q."/>
            <person name="Shang Y."/>
            <person name="Li Y."/>
            <person name="Ivanov S."/>
            <person name="Sharma T."/>
            <person name="Velzen R.V."/>
            <person name="Ruijter N.D."/>
            <person name="Aanen D.K."/>
            <person name="Win J."/>
            <person name="Kamoun S."/>
            <person name="Bisseling T."/>
            <person name="Huang S."/>
        </authorList>
    </citation>
    <scope>NUCLEOTIDE SEQUENCE [LARGE SCALE GENOMIC DNA]</scope>
    <source>
        <strain evidence="9">DAOM197198w</strain>
    </source>
</reference>
<dbReference type="GO" id="GO:1990904">
    <property type="term" value="C:ribonucleoprotein complex"/>
    <property type="evidence" value="ECO:0007669"/>
    <property type="project" value="UniProtKB-KW"/>
</dbReference>
<evidence type="ECO:0000256" key="1">
    <source>
        <dbReference type="ARBA" id="ARBA00004173"/>
    </source>
</evidence>
<evidence type="ECO:0000256" key="7">
    <source>
        <dbReference type="SAM" id="MobiDB-lite"/>
    </source>
</evidence>
<evidence type="ECO:0000256" key="2">
    <source>
        <dbReference type="ARBA" id="ARBA00008970"/>
    </source>
</evidence>
<sequence length="112" mass="12611">MASIIPSIPSKTRLSQLAQLSAKIFNNVYNPTGERTGNKILRKRLIGSTITGWYPHRIITLRKITDTFPGMKLVNQEEKLRLEEIAKRKKRGKGAPKKGQGKRASLGTKKQK</sequence>
<dbReference type="GO" id="GO:0005840">
    <property type="term" value="C:ribosome"/>
    <property type="evidence" value="ECO:0007669"/>
    <property type="project" value="UniProtKB-KW"/>
</dbReference>
<keyword evidence="3" id="KW-0689">Ribosomal protein</keyword>
<keyword evidence="9" id="KW-1185">Reference proteome</keyword>
<feature type="compositionally biased region" description="Basic residues" evidence="7">
    <location>
        <begin position="87"/>
        <end position="101"/>
    </location>
</feature>
<name>A0A015IV13_RHIIW</name>
<accession>A0A015IV13</accession>
<comment type="similarity">
    <text evidence="2">Belongs to the mitochondrion-specific ribosomal protein mS33 family.</text>
</comment>
<dbReference type="Pfam" id="PF08293">
    <property type="entry name" value="MRP-S33"/>
    <property type="match status" value="1"/>
</dbReference>
<dbReference type="OMA" id="MKAQCQV"/>
<evidence type="ECO:0000256" key="6">
    <source>
        <dbReference type="ARBA" id="ARBA00035132"/>
    </source>
</evidence>
<evidence type="ECO:0000256" key="4">
    <source>
        <dbReference type="ARBA" id="ARBA00023128"/>
    </source>
</evidence>
<organism evidence="8 9">
    <name type="scientific">Rhizophagus irregularis (strain DAOM 197198w)</name>
    <name type="common">Glomus intraradices</name>
    <dbReference type="NCBI Taxonomy" id="1432141"/>
    <lineage>
        <taxon>Eukaryota</taxon>
        <taxon>Fungi</taxon>
        <taxon>Fungi incertae sedis</taxon>
        <taxon>Mucoromycota</taxon>
        <taxon>Glomeromycotina</taxon>
        <taxon>Glomeromycetes</taxon>
        <taxon>Glomerales</taxon>
        <taxon>Glomeraceae</taxon>
        <taxon>Rhizophagus</taxon>
    </lineage>
</organism>
<protein>
    <recommendedName>
        <fullName evidence="6">Small ribosomal subunit protein mS33</fullName>
    </recommendedName>
</protein>
<comment type="caution">
    <text evidence="8">The sequence shown here is derived from an EMBL/GenBank/DDBJ whole genome shotgun (WGS) entry which is preliminary data.</text>
</comment>
<gene>
    <name evidence="8" type="ORF">RirG_174390</name>
</gene>
<evidence type="ECO:0000313" key="9">
    <source>
        <dbReference type="Proteomes" id="UP000022910"/>
    </source>
</evidence>
<dbReference type="PANTHER" id="PTHR13362">
    <property type="entry name" value="MITOCHONDRIAL RIBOSOMAL PROTEIN S33"/>
    <property type="match status" value="1"/>
</dbReference>
<feature type="region of interest" description="Disordered" evidence="7">
    <location>
        <begin position="85"/>
        <end position="112"/>
    </location>
</feature>
<comment type="subcellular location">
    <subcellularLocation>
        <location evidence="1">Mitochondrion</location>
    </subcellularLocation>
</comment>
<dbReference type="SMR" id="A0A015IV13"/>
<keyword evidence="4" id="KW-0496">Mitochondrion</keyword>
<dbReference type="STRING" id="1432141.A0A015IV13"/>
<evidence type="ECO:0000256" key="5">
    <source>
        <dbReference type="ARBA" id="ARBA00023274"/>
    </source>
</evidence>